<proteinExistence type="predicted"/>
<dbReference type="Proteomes" id="UP000515971">
    <property type="component" value="Chromosome"/>
</dbReference>
<sequence>MTTSAQQAMALAQAGQAGEGLALLRAAQARGEADAFLLEGLWLIEGRFAPRDPAAARAALGKAAELGHVGAARTLAGLVACGVGGDPDWQGAQDVLRRWAERDAVAAQQLALIARMDLDADGIPRGDYPLQVVHDDPRVARHEGLLSADECDFLITLAEPRMRRATIFHDELQRFVEDPVRRSDKSGFPLVSEWPFVRAINRRIAAATGTSVEQGEPLQVLRYAETQEYRPHFDAVAGMDNPRILTALVWLNEDYAGGETSFPDIGIEARGKTGDLLVFANTDAEQRPDPRMRHAGRPVTAGVKFLASRWIRARPPGPEGFGRHEVER</sequence>
<dbReference type="SUPFAM" id="SSF81901">
    <property type="entry name" value="HCP-like"/>
    <property type="match status" value="1"/>
</dbReference>
<keyword evidence="8" id="KW-0325">Glycoprotein</keyword>
<keyword evidence="11" id="KW-1185">Reference proteome</keyword>
<keyword evidence="3" id="KW-0256">Endoplasmic reticulum</keyword>
<dbReference type="InterPro" id="IPR005123">
    <property type="entry name" value="Oxoglu/Fe-dep_dioxygenase_dom"/>
</dbReference>
<dbReference type="Gene3D" id="1.25.40.10">
    <property type="entry name" value="Tetratricopeptide repeat domain"/>
    <property type="match status" value="1"/>
</dbReference>
<evidence type="ECO:0000256" key="1">
    <source>
        <dbReference type="ARBA" id="ARBA00001961"/>
    </source>
</evidence>
<evidence type="ECO:0000256" key="8">
    <source>
        <dbReference type="ARBA" id="ARBA00023180"/>
    </source>
</evidence>
<comment type="cofactor">
    <cofactor evidence="1">
        <name>L-ascorbate</name>
        <dbReference type="ChEBI" id="CHEBI:38290"/>
    </cofactor>
</comment>
<reference evidence="10 11" key="1">
    <citation type="submission" date="2020-08" db="EMBL/GenBank/DDBJ databases">
        <title>Genome sequence of Sphingomonas lutea KCTC 23642T.</title>
        <authorList>
            <person name="Hyun D.-W."/>
            <person name="Bae J.-W."/>
        </authorList>
    </citation>
    <scope>NUCLEOTIDE SEQUENCE [LARGE SCALE GENOMIC DNA]</scope>
    <source>
        <strain evidence="10 11">KCTC 23642</strain>
    </source>
</reference>
<organism evidence="10 11">
    <name type="scientific">Sphingomonas lutea</name>
    <dbReference type="NCBI Taxonomy" id="1045317"/>
    <lineage>
        <taxon>Bacteria</taxon>
        <taxon>Pseudomonadati</taxon>
        <taxon>Pseudomonadota</taxon>
        <taxon>Alphaproteobacteria</taxon>
        <taxon>Sphingomonadales</taxon>
        <taxon>Sphingomonadaceae</taxon>
        <taxon>Sphingomonas</taxon>
    </lineage>
</organism>
<accession>A0A7G9SG37</accession>
<name>A0A7G9SG37_9SPHN</name>
<keyword evidence="2" id="KW-0479">Metal-binding</keyword>
<evidence type="ECO:0000313" key="11">
    <source>
        <dbReference type="Proteomes" id="UP000515971"/>
    </source>
</evidence>
<dbReference type="AlphaFoldDB" id="A0A7G9SG37"/>
<keyword evidence="5" id="KW-0223">Dioxygenase</keyword>
<dbReference type="InterPro" id="IPR011990">
    <property type="entry name" value="TPR-like_helical_dom_sf"/>
</dbReference>
<keyword evidence="7" id="KW-0408">Iron</keyword>
<evidence type="ECO:0000256" key="4">
    <source>
        <dbReference type="ARBA" id="ARBA00022896"/>
    </source>
</evidence>
<dbReference type="GO" id="GO:0005506">
    <property type="term" value="F:iron ion binding"/>
    <property type="evidence" value="ECO:0007669"/>
    <property type="project" value="InterPro"/>
</dbReference>
<evidence type="ECO:0000256" key="7">
    <source>
        <dbReference type="ARBA" id="ARBA00023004"/>
    </source>
</evidence>
<keyword evidence="6" id="KW-0560">Oxidoreductase</keyword>
<evidence type="ECO:0000256" key="3">
    <source>
        <dbReference type="ARBA" id="ARBA00022824"/>
    </source>
</evidence>
<protein>
    <submittedName>
        <fullName evidence="10">2OG-Fe(II) oxygenase</fullName>
    </submittedName>
</protein>
<dbReference type="InterPro" id="IPR044862">
    <property type="entry name" value="Pro_4_hyd_alph_FE2OG_OXY"/>
</dbReference>
<dbReference type="SMART" id="SM00702">
    <property type="entry name" value="P4Hc"/>
    <property type="match status" value="1"/>
</dbReference>
<dbReference type="KEGG" id="slut:H9L13_09075"/>
<gene>
    <name evidence="10" type="ORF">H9L13_09075</name>
</gene>
<dbReference type="PANTHER" id="PTHR10869:SF246">
    <property type="entry name" value="TRANSMEMBRANE PROLYL 4-HYDROXYLASE"/>
    <property type="match status" value="1"/>
</dbReference>
<dbReference type="Gene3D" id="2.60.120.620">
    <property type="entry name" value="q2cbj1_9rhob like domain"/>
    <property type="match status" value="1"/>
</dbReference>
<evidence type="ECO:0000256" key="2">
    <source>
        <dbReference type="ARBA" id="ARBA00022723"/>
    </source>
</evidence>
<dbReference type="GO" id="GO:0031418">
    <property type="term" value="F:L-ascorbic acid binding"/>
    <property type="evidence" value="ECO:0007669"/>
    <property type="project" value="UniProtKB-KW"/>
</dbReference>
<keyword evidence="4" id="KW-0847">Vitamin C</keyword>
<evidence type="ECO:0000259" key="9">
    <source>
        <dbReference type="PROSITE" id="PS51471"/>
    </source>
</evidence>
<dbReference type="RefSeq" id="WP_187537404.1">
    <property type="nucleotide sequence ID" value="NZ_BAABJT010000001.1"/>
</dbReference>
<evidence type="ECO:0000313" key="10">
    <source>
        <dbReference type="EMBL" id="QNN66812.1"/>
    </source>
</evidence>
<dbReference type="EMBL" id="CP060718">
    <property type="protein sequence ID" value="QNN66812.1"/>
    <property type="molecule type" value="Genomic_DNA"/>
</dbReference>
<feature type="domain" description="Fe2OG dioxygenase" evidence="9">
    <location>
        <begin position="214"/>
        <end position="313"/>
    </location>
</feature>
<dbReference type="Pfam" id="PF13640">
    <property type="entry name" value="2OG-FeII_Oxy_3"/>
    <property type="match status" value="1"/>
</dbReference>
<evidence type="ECO:0000256" key="6">
    <source>
        <dbReference type="ARBA" id="ARBA00023002"/>
    </source>
</evidence>
<dbReference type="InterPro" id="IPR045054">
    <property type="entry name" value="P4HA-like"/>
</dbReference>
<dbReference type="PROSITE" id="PS51471">
    <property type="entry name" value="FE2OG_OXY"/>
    <property type="match status" value="1"/>
</dbReference>
<dbReference type="GO" id="GO:0004656">
    <property type="term" value="F:procollagen-proline 4-dioxygenase activity"/>
    <property type="evidence" value="ECO:0007669"/>
    <property type="project" value="TreeGrafter"/>
</dbReference>
<evidence type="ECO:0000256" key="5">
    <source>
        <dbReference type="ARBA" id="ARBA00022964"/>
    </source>
</evidence>
<dbReference type="InterPro" id="IPR006620">
    <property type="entry name" value="Pro_4_hyd_alph"/>
</dbReference>
<dbReference type="PANTHER" id="PTHR10869">
    <property type="entry name" value="PROLYL 4-HYDROXYLASE ALPHA SUBUNIT"/>
    <property type="match status" value="1"/>
</dbReference>